<dbReference type="Proteomes" id="UP000038083">
    <property type="component" value="Unassembled WGS sequence"/>
</dbReference>
<reference evidence="2 3" key="1">
    <citation type="submission" date="2015-01" db="EMBL/GenBank/DDBJ databases">
        <authorList>
            <person name="MANFREDI Pablo"/>
        </authorList>
    </citation>
    <scope>NUCLEOTIDE SEQUENCE [LARGE SCALE GENOMIC DNA]</scope>
    <source>
        <strain evidence="2 3">Ccy74</strain>
    </source>
</reference>
<evidence type="ECO:0008006" key="4">
    <source>
        <dbReference type="Google" id="ProtNLM"/>
    </source>
</evidence>
<evidence type="ECO:0000256" key="1">
    <source>
        <dbReference type="SAM" id="SignalP"/>
    </source>
</evidence>
<keyword evidence="1" id="KW-0732">Signal</keyword>
<dbReference type="EMBL" id="CDOG01000011">
    <property type="protein sequence ID" value="CEN36526.1"/>
    <property type="molecule type" value="Genomic_DNA"/>
</dbReference>
<accession>A0A0B7HAC7</accession>
<feature type="signal peptide" evidence="1">
    <location>
        <begin position="1"/>
        <end position="21"/>
    </location>
</feature>
<protein>
    <recommendedName>
        <fullName evidence="4">Lipoprotein</fullName>
    </recommendedName>
</protein>
<gene>
    <name evidence="2" type="ORF">CCYN74_190035</name>
</gene>
<evidence type="ECO:0000313" key="3">
    <source>
        <dbReference type="Proteomes" id="UP000038083"/>
    </source>
</evidence>
<proteinExistence type="predicted"/>
<organism evidence="2 3">
    <name type="scientific">Capnocytophaga cynodegmi</name>
    <dbReference type="NCBI Taxonomy" id="28189"/>
    <lineage>
        <taxon>Bacteria</taxon>
        <taxon>Pseudomonadati</taxon>
        <taxon>Bacteroidota</taxon>
        <taxon>Flavobacteriia</taxon>
        <taxon>Flavobacteriales</taxon>
        <taxon>Flavobacteriaceae</taxon>
        <taxon>Capnocytophaga</taxon>
    </lineage>
</organism>
<sequence length="171" mass="19075">MMKRKVLFLSFIFALCLIACNDGDLEVETISFDNSNVLSCTSDTTATFLFKYNSKQALVLELPKGVLKNEENNLSGIISNDYKLYYRTFSDAVNTSYFCGSYPPASPSVISQFEATGGKISIVTKPVLNETTQEVLRYDHLITITDLVILNSEGNKLVDSNFVFGTYQTKK</sequence>
<feature type="chain" id="PRO_5009757765" description="Lipoprotein" evidence="1">
    <location>
        <begin position="22"/>
        <end position="171"/>
    </location>
</feature>
<dbReference type="AlphaFoldDB" id="A0A0B7HAC7"/>
<evidence type="ECO:0000313" key="2">
    <source>
        <dbReference type="EMBL" id="CEN36526.1"/>
    </source>
</evidence>
<name>A0A0B7HAC7_9FLAO</name>